<keyword evidence="4" id="KW-1185">Reference proteome</keyword>
<evidence type="ECO:0000313" key="4">
    <source>
        <dbReference type="Proteomes" id="UP001271007"/>
    </source>
</evidence>
<comment type="caution">
    <text evidence="3">The sequence shown here is derived from an EMBL/GenBank/DDBJ whole genome shotgun (WGS) entry which is preliminary data.</text>
</comment>
<protein>
    <submittedName>
        <fullName evidence="3">Uncharacterized protein</fullName>
    </submittedName>
</protein>
<keyword evidence="1" id="KW-0812">Transmembrane</keyword>
<evidence type="ECO:0000256" key="2">
    <source>
        <dbReference type="SAM" id="SignalP"/>
    </source>
</evidence>
<dbReference type="AlphaFoldDB" id="A0AAJ0D7L5"/>
<name>A0AAJ0D7L5_9PEZI</name>
<dbReference type="EMBL" id="JAWDJX010000051">
    <property type="protein sequence ID" value="KAK3048197.1"/>
    <property type="molecule type" value="Genomic_DNA"/>
</dbReference>
<reference evidence="3" key="1">
    <citation type="submission" date="2023-04" db="EMBL/GenBank/DDBJ databases">
        <title>Black Yeasts Isolated from many extreme environments.</title>
        <authorList>
            <person name="Coleine C."/>
            <person name="Stajich J.E."/>
            <person name="Selbmann L."/>
        </authorList>
    </citation>
    <scope>NUCLEOTIDE SEQUENCE</scope>
    <source>
        <strain evidence="3">CCFEE 5312</strain>
    </source>
</reference>
<feature type="chain" id="PRO_5042496716" evidence="2">
    <location>
        <begin position="21"/>
        <end position="217"/>
    </location>
</feature>
<evidence type="ECO:0000256" key="1">
    <source>
        <dbReference type="SAM" id="Phobius"/>
    </source>
</evidence>
<keyword evidence="1" id="KW-0472">Membrane</keyword>
<keyword evidence="2" id="KW-0732">Signal</keyword>
<accession>A0AAJ0D7L5</accession>
<organism evidence="3 4">
    <name type="scientific">Extremus antarcticus</name>
    <dbReference type="NCBI Taxonomy" id="702011"/>
    <lineage>
        <taxon>Eukaryota</taxon>
        <taxon>Fungi</taxon>
        <taxon>Dikarya</taxon>
        <taxon>Ascomycota</taxon>
        <taxon>Pezizomycotina</taxon>
        <taxon>Dothideomycetes</taxon>
        <taxon>Dothideomycetidae</taxon>
        <taxon>Mycosphaerellales</taxon>
        <taxon>Extremaceae</taxon>
        <taxon>Extremus</taxon>
    </lineage>
</organism>
<gene>
    <name evidence="3" type="ORF">LTR09_010358</name>
</gene>
<proteinExistence type="predicted"/>
<dbReference type="Proteomes" id="UP001271007">
    <property type="component" value="Unassembled WGS sequence"/>
</dbReference>
<keyword evidence="1" id="KW-1133">Transmembrane helix</keyword>
<feature type="transmembrane region" description="Helical" evidence="1">
    <location>
        <begin position="193"/>
        <end position="215"/>
    </location>
</feature>
<sequence length="217" mass="22620">MKLSTFLLPAFSLLATSAVAAPTSVEHDVVERAAVVSPLRDWLTSLNTEVQGYTTHMTQVANAVPADASKKQKQVAAASVIKDINSITHALTSLNTKLIIAKANSDDSTTSDSSALEIRQNLSNLPKNVLGQLNGKPIVFANLLNELVNELDPAIQSVLVTLSLGEVNAALQPLLKVQLPGLLTNVGNLVNGLLVALAPLLTSLGGILGPLLLGLGL</sequence>
<evidence type="ECO:0000313" key="3">
    <source>
        <dbReference type="EMBL" id="KAK3048197.1"/>
    </source>
</evidence>
<feature type="signal peptide" evidence="2">
    <location>
        <begin position="1"/>
        <end position="20"/>
    </location>
</feature>